<gene>
    <name evidence="1" type="ORF">Q763_03235</name>
</gene>
<evidence type="ECO:0000313" key="1">
    <source>
        <dbReference type="EMBL" id="KGO83593.1"/>
    </source>
</evidence>
<comment type="caution">
    <text evidence="1">The sequence shown here is derived from an EMBL/GenBank/DDBJ whole genome shotgun (WGS) entry which is preliminary data.</text>
</comment>
<sequence length="133" mass="15693">MNQRDNALLEIRGGTIGEIMEQSSQEEKFQNKTLRPILKLQNDLFVESFLNYVNKHKTDFYSLSTEKKLLFIENAIQKDIKFRNALKGMVIAMFTIDEFREYITNSSNLNKRMMNILIERLKDQVQILVKTEV</sequence>
<reference evidence="1 2" key="1">
    <citation type="submission" date="2013-09" db="EMBL/GenBank/DDBJ databases">
        <authorList>
            <person name="Zeng Z."/>
            <person name="Chen C."/>
        </authorList>
    </citation>
    <scope>NUCLEOTIDE SEQUENCE [LARGE SCALE GENOMIC DNA]</scope>
    <source>
        <strain evidence="1 2">F44-8</strain>
    </source>
</reference>
<dbReference type="STRING" id="1406840.Q763_03235"/>
<proteinExistence type="predicted"/>
<name>A0A0A2LWI2_9FLAO</name>
<organism evidence="1 2">
    <name type="scientific">Flavobacterium beibuense F44-8</name>
    <dbReference type="NCBI Taxonomy" id="1406840"/>
    <lineage>
        <taxon>Bacteria</taxon>
        <taxon>Pseudomonadati</taxon>
        <taxon>Bacteroidota</taxon>
        <taxon>Flavobacteriia</taxon>
        <taxon>Flavobacteriales</taxon>
        <taxon>Flavobacteriaceae</taxon>
        <taxon>Flavobacterium</taxon>
    </lineage>
</organism>
<dbReference type="eggNOG" id="COG0346">
    <property type="taxonomic scope" value="Bacteria"/>
</dbReference>
<dbReference type="Proteomes" id="UP000030129">
    <property type="component" value="Unassembled WGS sequence"/>
</dbReference>
<dbReference type="EMBL" id="JRLV01000003">
    <property type="protein sequence ID" value="KGO83593.1"/>
    <property type="molecule type" value="Genomic_DNA"/>
</dbReference>
<evidence type="ECO:0000313" key="2">
    <source>
        <dbReference type="Proteomes" id="UP000030129"/>
    </source>
</evidence>
<accession>A0A0A2LWI2</accession>
<keyword evidence="2" id="KW-1185">Reference proteome</keyword>
<protein>
    <submittedName>
        <fullName evidence="1">Glyoxalase</fullName>
    </submittedName>
</protein>
<dbReference type="RefSeq" id="WP_035131103.1">
    <property type="nucleotide sequence ID" value="NZ_JRLV01000003.1"/>
</dbReference>
<dbReference type="AlphaFoldDB" id="A0A0A2LWI2"/>